<sequence>MSKISVRYFQNYECSTSHSIIPSLNSATKKRVCKYCTVRTNTGIATRRRERVVCPCGREELNPMGPKWKTGCSLHFFNVCIMHLKLMNTYCNR</sequence>
<proteinExistence type="predicted"/>
<reference evidence="1" key="1">
    <citation type="submission" date="2014-11" db="EMBL/GenBank/DDBJ databases">
        <authorList>
            <person name="Amaro Gonzalez C."/>
        </authorList>
    </citation>
    <scope>NUCLEOTIDE SEQUENCE</scope>
</reference>
<evidence type="ECO:0000313" key="1">
    <source>
        <dbReference type="EMBL" id="JAH04492.1"/>
    </source>
</evidence>
<accession>A0A0E9PJM3</accession>
<name>A0A0E9PJM3_ANGAN</name>
<organism evidence="1">
    <name type="scientific">Anguilla anguilla</name>
    <name type="common">European freshwater eel</name>
    <name type="synonym">Muraena anguilla</name>
    <dbReference type="NCBI Taxonomy" id="7936"/>
    <lineage>
        <taxon>Eukaryota</taxon>
        <taxon>Metazoa</taxon>
        <taxon>Chordata</taxon>
        <taxon>Craniata</taxon>
        <taxon>Vertebrata</taxon>
        <taxon>Euteleostomi</taxon>
        <taxon>Actinopterygii</taxon>
        <taxon>Neopterygii</taxon>
        <taxon>Teleostei</taxon>
        <taxon>Anguilliformes</taxon>
        <taxon>Anguillidae</taxon>
        <taxon>Anguilla</taxon>
    </lineage>
</organism>
<dbReference type="EMBL" id="GBXM01104085">
    <property type="protein sequence ID" value="JAH04492.1"/>
    <property type="molecule type" value="Transcribed_RNA"/>
</dbReference>
<protein>
    <submittedName>
        <fullName evidence="1">Uncharacterized protein</fullName>
    </submittedName>
</protein>
<reference evidence="1" key="2">
    <citation type="journal article" date="2015" name="Fish Shellfish Immunol.">
        <title>Early steps in the European eel (Anguilla anguilla)-Vibrio vulnificus interaction in the gills: Role of the RtxA13 toxin.</title>
        <authorList>
            <person name="Callol A."/>
            <person name="Pajuelo D."/>
            <person name="Ebbesson L."/>
            <person name="Teles M."/>
            <person name="MacKenzie S."/>
            <person name="Amaro C."/>
        </authorList>
    </citation>
    <scope>NUCLEOTIDE SEQUENCE</scope>
</reference>
<dbReference type="AlphaFoldDB" id="A0A0E9PJM3"/>